<dbReference type="InterPro" id="IPR053168">
    <property type="entry name" value="Glutamic_endopeptidase"/>
</dbReference>
<sequence length="404" mass="44739">MAALTVQMLKNLTIVFLAIFVIQANARSLSTDEYLHLKKHLRSLNKPAVKSLQIEDGEIYDCVDIYKQPAFDHPALQNYTIPKIPTTLPLKRIASSPSNTSKRSTGIFVLPDGGCPEGTVPIRRVQMEDLLRAGSISNFGKKYVSNGGIGLNAGAPLPNTHHWARRESKPGGYYGTHVGISIWQPRIFSNEKASSSQVWLLAGAGDDLNGIEAGLAVNKQLFGDLKPRLFTYWTSDNYRKTGCFNLLCSGFVSVNQKIPLGFPMTPLSVRGGPQYSVGLDIYKDVAVWWLLVDDSVVGFWPQERFNRLNQKAEKILWGGEVYNPRGTSDWPQMGSGAYADQGYEAAAYMHQVMFSTDRKNYVDAPSDIGAFADNRCYSVGEVEFDGEDDVWRSYFYFGGPGGSC</sequence>
<proteinExistence type="predicted"/>
<dbReference type="EMBL" id="JAINDJ010000008">
    <property type="protein sequence ID" value="KAG9440836.1"/>
    <property type="molecule type" value="Genomic_DNA"/>
</dbReference>
<feature type="domain" description="Neprosin PEP catalytic" evidence="2">
    <location>
        <begin position="154"/>
        <end position="404"/>
    </location>
</feature>
<dbReference type="Pfam" id="PF14365">
    <property type="entry name" value="Neprosin_AP"/>
    <property type="match status" value="1"/>
</dbReference>
<keyword evidence="4" id="KW-1185">Reference proteome</keyword>
<name>A0AAV7DZ18_ARIFI</name>
<evidence type="ECO:0000256" key="1">
    <source>
        <dbReference type="SAM" id="SignalP"/>
    </source>
</evidence>
<accession>A0AAV7DZ18</accession>
<reference evidence="3 4" key="1">
    <citation type="submission" date="2021-07" db="EMBL/GenBank/DDBJ databases">
        <title>The Aristolochia fimbriata genome: insights into angiosperm evolution, floral development and chemical biosynthesis.</title>
        <authorList>
            <person name="Jiao Y."/>
        </authorList>
    </citation>
    <scope>NUCLEOTIDE SEQUENCE [LARGE SCALE GENOMIC DNA]</scope>
    <source>
        <strain evidence="3">IBCAS-2021</strain>
        <tissue evidence="3">Leaf</tissue>
    </source>
</reference>
<organism evidence="3 4">
    <name type="scientific">Aristolochia fimbriata</name>
    <name type="common">White veined hardy Dutchman's pipe vine</name>
    <dbReference type="NCBI Taxonomy" id="158543"/>
    <lineage>
        <taxon>Eukaryota</taxon>
        <taxon>Viridiplantae</taxon>
        <taxon>Streptophyta</taxon>
        <taxon>Embryophyta</taxon>
        <taxon>Tracheophyta</taxon>
        <taxon>Spermatophyta</taxon>
        <taxon>Magnoliopsida</taxon>
        <taxon>Magnoliidae</taxon>
        <taxon>Piperales</taxon>
        <taxon>Aristolochiaceae</taxon>
        <taxon>Aristolochia</taxon>
    </lineage>
</organism>
<dbReference type="PANTHER" id="PTHR31589">
    <property type="entry name" value="PROTEIN, PUTATIVE (DUF239)-RELATED-RELATED"/>
    <property type="match status" value="1"/>
</dbReference>
<keyword evidence="1" id="KW-0732">Signal</keyword>
<dbReference type="Pfam" id="PF03080">
    <property type="entry name" value="Neprosin"/>
    <property type="match status" value="1"/>
</dbReference>
<dbReference type="InterPro" id="IPR025521">
    <property type="entry name" value="Neprosin_propep"/>
</dbReference>
<dbReference type="PROSITE" id="PS52045">
    <property type="entry name" value="NEPROSIN_PEP_CD"/>
    <property type="match status" value="1"/>
</dbReference>
<protein>
    <recommendedName>
        <fullName evidence="2">Neprosin PEP catalytic domain-containing protein</fullName>
    </recommendedName>
</protein>
<dbReference type="PANTHER" id="PTHR31589:SF216">
    <property type="entry name" value="NEPROSIN ACTIVATION PEPTIDE DOMAIN-CONTAINING PROTEIN"/>
    <property type="match status" value="1"/>
</dbReference>
<dbReference type="Gene3D" id="3.90.1320.10">
    <property type="entry name" value="Outer-capsid protein sigma 3, large lobe"/>
    <property type="match status" value="1"/>
</dbReference>
<feature type="chain" id="PRO_5043955858" description="Neprosin PEP catalytic domain-containing protein" evidence="1">
    <location>
        <begin position="27"/>
        <end position="404"/>
    </location>
</feature>
<evidence type="ECO:0000313" key="3">
    <source>
        <dbReference type="EMBL" id="KAG9440836.1"/>
    </source>
</evidence>
<gene>
    <name evidence="3" type="ORF">H6P81_021001</name>
</gene>
<dbReference type="InterPro" id="IPR004314">
    <property type="entry name" value="Neprosin"/>
</dbReference>
<dbReference type="Proteomes" id="UP000825729">
    <property type="component" value="Unassembled WGS sequence"/>
</dbReference>
<evidence type="ECO:0000259" key="2">
    <source>
        <dbReference type="PROSITE" id="PS52045"/>
    </source>
</evidence>
<evidence type="ECO:0000313" key="4">
    <source>
        <dbReference type="Proteomes" id="UP000825729"/>
    </source>
</evidence>
<comment type="caution">
    <text evidence="3">The sequence shown here is derived from an EMBL/GenBank/DDBJ whole genome shotgun (WGS) entry which is preliminary data.</text>
</comment>
<feature type="signal peptide" evidence="1">
    <location>
        <begin position="1"/>
        <end position="26"/>
    </location>
</feature>
<dbReference type="AlphaFoldDB" id="A0AAV7DZ18"/>